<accession>K0SUE5</accession>
<evidence type="ECO:0000313" key="3">
    <source>
        <dbReference type="Proteomes" id="UP000266841"/>
    </source>
</evidence>
<name>K0SUE5_THAOC</name>
<dbReference type="Proteomes" id="UP000266841">
    <property type="component" value="Unassembled WGS sequence"/>
</dbReference>
<proteinExistence type="predicted"/>
<dbReference type="EMBL" id="AGNL01009184">
    <property type="protein sequence ID" value="EJK70023.1"/>
    <property type="molecule type" value="Genomic_DNA"/>
</dbReference>
<comment type="caution">
    <text evidence="2">The sequence shown here is derived from an EMBL/GenBank/DDBJ whole genome shotgun (WGS) entry which is preliminary data.</text>
</comment>
<organism evidence="2 3">
    <name type="scientific">Thalassiosira oceanica</name>
    <name type="common">Marine diatom</name>
    <dbReference type="NCBI Taxonomy" id="159749"/>
    <lineage>
        <taxon>Eukaryota</taxon>
        <taxon>Sar</taxon>
        <taxon>Stramenopiles</taxon>
        <taxon>Ochrophyta</taxon>
        <taxon>Bacillariophyta</taxon>
        <taxon>Coscinodiscophyceae</taxon>
        <taxon>Thalassiosirophycidae</taxon>
        <taxon>Thalassiosirales</taxon>
        <taxon>Thalassiosiraceae</taxon>
        <taxon>Thalassiosira</taxon>
    </lineage>
</organism>
<reference evidence="2 3" key="1">
    <citation type="journal article" date="2012" name="Genome Biol.">
        <title>Genome and low-iron response of an oceanic diatom adapted to chronic iron limitation.</title>
        <authorList>
            <person name="Lommer M."/>
            <person name="Specht M."/>
            <person name="Roy A.S."/>
            <person name="Kraemer L."/>
            <person name="Andreson R."/>
            <person name="Gutowska M.A."/>
            <person name="Wolf J."/>
            <person name="Bergner S.V."/>
            <person name="Schilhabel M.B."/>
            <person name="Klostermeier U.C."/>
            <person name="Beiko R.G."/>
            <person name="Rosenstiel P."/>
            <person name="Hippler M."/>
            <person name="Laroche J."/>
        </authorList>
    </citation>
    <scope>NUCLEOTIDE SEQUENCE [LARGE SCALE GENOMIC DNA]</scope>
    <source>
        <strain evidence="2 3">CCMP1005</strain>
    </source>
</reference>
<evidence type="ECO:0000256" key="1">
    <source>
        <dbReference type="SAM" id="MobiDB-lite"/>
    </source>
</evidence>
<dbReference type="AlphaFoldDB" id="K0SUE5"/>
<dbReference type="eggNOG" id="ENOG502SWKF">
    <property type="taxonomic scope" value="Eukaryota"/>
</dbReference>
<dbReference type="OrthoDB" id="46549at2759"/>
<gene>
    <name evidence="2" type="ORF">THAOC_08653</name>
</gene>
<feature type="compositionally biased region" description="Basic and acidic residues" evidence="1">
    <location>
        <begin position="15"/>
        <end position="34"/>
    </location>
</feature>
<evidence type="ECO:0000313" key="2">
    <source>
        <dbReference type="EMBL" id="EJK70023.1"/>
    </source>
</evidence>
<keyword evidence="3" id="KW-1185">Reference proteome</keyword>
<sequence length="251" mass="28893">SALEVAQPSSSQQRESVEKPLDAEKRRRQIDKHDNSDMIHSSTCFILAIGGSIQAVASFSRSPLPMIPSHQCQLDDATTFYRLRRARGHDVTYKLRARGFDDVEEDDDDDRELVFAGRRSFRERDEGETSFARESRSSSRSTYQSNVEFFDLDDDEDNDFFDDDDDDFEDALLDDTTYNGIIPNPLLDSIDPDGVYERLGPELFSDWTFWRDLILFAAFMTLFDNDTHLYGRFDSVIEGLERLPPDFIPTP</sequence>
<feature type="non-terminal residue" evidence="2">
    <location>
        <position position="1"/>
    </location>
</feature>
<protein>
    <submittedName>
        <fullName evidence="2">Uncharacterized protein</fullName>
    </submittedName>
</protein>
<feature type="region of interest" description="Disordered" evidence="1">
    <location>
        <begin position="1"/>
        <end position="34"/>
    </location>
</feature>